<feature type="region of interest" description="Disordered" evidence="1">
    <location>
        <begin position="262"/>
        <end position="307"/>
    </location>
</feature>
<evidence type="ECO:0000256" key="1">
    <source>
        <dbReference type="SAM" id="MobiDB-lite"/>
    </source>
</evidence>
<organism evidence="2 3">
    <name type="scientific">Sphagnum troendelagicum</name>
    <dbReference type="NCBI Taxonomy" id="128251"/>
    <lineage>
        <taxon>Eukaryota</taxon>
        <taxon>Viridiplantae</taxon>
        <taxon>Streptophyta</taxon>
        <taxon>Embryophyta</taxon>
        <taxon>Bryophyta</taxon>
        <taxon>Sphagnophytina</taxon>
        <taxon>Sphagnopsida</taxon>
        <taxon>Sphagnales</taxon>
        <taxon>Sphagnaceae</taxon>
        <taxon>Sphagnum</taxon>
    </lineage>
</organism>
<dbReference type="PANTHER" id="PTHR31198:SF1">
    <property type="entry name" value="CENTROSOMAL AT-AC SPLICING FACTOR"/>
    <property type="match status" value="1"/>
</dbReference>
<gene>
    <name evidence="2" type="ORF">CSSPTR1EN2_LOCUS2244</name>
</gene>
<dbReference type="PANTHER" id="PTHR31198">
    <property type="entry name" value="COILED-COIL DOMAIN-CONTAINING PROTEIN 84"/>
    <property type="match status" value="1"/>
</dbReference>
<evidence type="ECO:0000313" key="3">
    <source>
        <dbReference type="Proteomes" id="UP001497512"/>
    </source>
</evidence>
<feature type="region of interest" description="Disordered" evidence="1">
    <location>
        <begin position="362"/>
        <end position="383"/>
    </location>
</feature>
<proteinExistence type="predicted"/>
<protein>
    <recommendedName>
        <fullName evidence="4">Coiled-coil domain-containing protein 84</fullName>
    </recommendedName>
</protein>
<evidence type="ECO:0008006" key="4">
    <source>
        <dbReference type="Google" id="ProtNLM"/>
    </source>
</evidence>
<accession>A0ABP0TDI2</accession>
<reference evidence="2" key="1">
    <citation type="submission" date="2024-02" db="EMBL/GenBank/DDBJ databases">
        <authorList>
            <consortium name="ELIXIR-Norway"/>
            <consortium name="Elixir Norway"/>
        </authorList>
    </citation>
    <scope>NUCLEOTIDE SEQUENCE</scope>
</reference>
<dbReference type="InterPro" id="IPR028015">
    <property type="entry name" value="CCDC84-like"/>
</dbReference>
<evidence type="ECO:0000313" key="2">
    <source>
        <dbReference type="EMBL" id="CAK9193874.1"/>
    </source>
</evidence>
<dbReference type="Pfam" id="PF14968">
    <property type="entry name" value="CCDC84"/>
    <property type="match status" value="1"/>
</dbReference>
<name>A0ABP0TDI2_9BRYO</name>
<feature type="compositionally biased region" description="Polar residues" evidence="1">
    <location>
        <begin position="278"/>
        <end position="294"/>
    </location>
</feature>
<sequence>MLPKQYRYCSVCRQNHQQGKGHKYSTKHKQRLTQLLSKAHKRIQEIRVFLLNNNNVSSRLQPPQEDHQQQHKFWCHFCEQEVVEEKHISFMWGDVIQHLASAEHVAAVKAFWSEHGADVAKRHLYVLSEEDLEKWKESCEVPIAAAGEVRNNGKERVETNNIHSNMAHFSEGRLFKLESRQSVSLVTSIGTVQPLSVLTLGSLQNHGSAGTGDFCAATVHEHQPQSSMSGAEKFFSQKSASFVSLLLADLTSISCPPAPAGEGNVHSGATPPWLKSTDYGQGSSATNKTLLSSTQERRLARVRPPNRVGAAWAEQRRIEIEREERGKQTNDSVDQQDGAMWLPNFGRVWQSGPRGATLKEFKSERRKEAKSLGKPLGKRRATGSDGMVELKPYVSKLQVSNVQICDFQIQSLE</sequence>
<feature type="compositionally biased region" description="Basic and acidic residues" evidence="1">
    <location>
        <begin position="362"/>
        <end position="371"/>
    </location>
</feature>
<dbReference type="EMBL" id="OZ019902">
    <property type="protein sequence ID" value="CAK9193874.1"/>
    <property type="molecule type" value="Genomic_DNA"/>
</dbReference>
<keyword evidence="3" id="KW-1185">Reference proteome</keyword>
<dbReference type="Proteomes" id="UP001497512">
    <property type="component" value="Chromosome 10"/>
</dbReference>